<proteinExistence type="predicted"/>
<keyword evidence="1" id="KW-0812">Transmembrane</keyword>
<gene>
    <name evidence="2" type="ORF">PECUL_23A050701</name>
</gene>
<keyword evidence="1" id="KW-1133">Transmembrane helix</keyword>
<evidence type="ECO:0000313" key="3">
    <source>
        <dbReference type="Proteomes" id="UP001295444"/>
    </source>
</evidence>
<keyword evidence="1" id="KW-0472">Membrane</keyword>
<feature type="transmembrane region" description="Helical" evidence="1">
    <location>
        <begin position="36"/>
        <end position="55"/>
    </location>
</feature>
<name>A0AAD1S6R9_PELCU</name>
<sequence>MEGHLLSHFSKEEEDETPLYTDYKPPALDAIQLPKYVLYLMMAALVVIMVAYAIVGHLMKDLLHDLADWAFGPKLDDEKVHEKGYKDDSERRTGEFNLSMDGFGDTQSLSPFEIEHLPQRSTHRQSIITFKEDSRGRLF</sequence>
<dbReference type="AlphaFoldDB" id="A0AAD1S6R9"/>
<dbReference type="Proteomes" id="UP001295444">
    <property type="component" value="Chromosome 05"/>
</dbReference>
<protein>
    <submittedName>
        <fullName evidence="2">Small integral membrane 24 isoform X1</fullName>
    </submittedName>
</protein>
<evidence type="ECO:0000256" key="1">
    <source>
        <dbReference type="SAM" id="Phobius"/>
    </source>
</evidence>
<dbReference type="EMBL" id="OW240916">
    <property type="protein sequence ID" value="CAH2292309.1"/>
    <property type="molecule type" value="Genomic_DNA"/>
</dbReference>
<evidence type="ECO:0000313" key="2">
    <source>
        <dbReference type="EMBL" id="CAH2292309.1"/>
    </source>
</evidence>
<reference evidence="2" key="1">
    <citation type="submission" date="2022-03" db="EMBL/GenBank/DDBJ databases">
        <authorList>
            <person name="Alioto T."/>
            <person name="Alioto T."/>
            <person name="Gomez Garrido J."/>
        </authorList>
    </citation>
    <scope>NUCLEOTIDE SEQUENCE</scope>
</reference>
<accession>A0AAD1S6R9</accession>
<keyword evidence="3" id="KW-1185">Reference proteome</keyword>
<organism evidence="2 3">
    <name type="scientific">Pelobates cultripes</name>
    <name type="common">Western spadefoot toad</name>
    <dbReference type="NCBI Taxonomy" id="61616"/>
    <lineage>
        <taxon>Eukaryota</taxon>
        <taxon>Metazoa</taxon>
        <taxon>Chordata</taxon>
        <taxon>Craniata</taxon>
        <taxon>Vertebrata</taxon>
        <taxon>Euteleostomi</taxon>
        <taxon>Amphibia</taxon>
        <taxon>Batrachia</taxon>
        <taxon>Anura</taxon>
        <taxon>Pelobatoidea</taxon>
        <taxon>Pelobatidae</taxon>
        <taxon>Pelobates</taxon>
    </lineage>
</organism>